<organism evidence="3 5">
    <name type="scientific">Adineta steineri</name>
    <dbReference type="NCBI Taxonomy" id="433720"/>
    <lineage>
        <taxon>Eukaryota</taxon>
        <taxon>Metazoa</taxon>
        <taxon>Spiralia</taxon>
        <taxon>Gnathifera</taxon>
        <taxon>Rotifera</taxon>
        <taxon>Eurotatoria</taxon>
        <taxon>Bdelloidea</taxon>
        <taxon>Adinetida</taxon>
        <taxon>Adinetidae</taxon>
        <taxon>Adineta</taxon>
    </lineage>
</organism>
<evidence type="ECO:0008006" key="6">
    <source>
        <dbReference type="Google" id="ProtNLM"/>
    </source>
</evidence>
<dbReference type="EMBL" id="CAJOAY010001230">
    <property type="protein sequence ID" value="CAF3813875.1"/>
    <property type="molecule type" value="Genomic_DNA"/>
</dbReference>
<dbReference type="EMBL" id="CAJNON010000387">
    <property type="protein sequence ID" value="CAF1235512.1"/>
    <property type="molecule type" value="Genomic_DNA"/>
</dbReference>
<keyword evidence="1" id="KW-0677">Repeat</keyword>
<dbReference type="Pfam" id="PF01436">
    <property type="entry name" value="NHL"/>
    <property type="match status" value="3"/>
</dbReference>
<dbReference type="GO" id="GO:0008270">
    <property type="term" value="F:zinc ion binding"/>
    <property type="evidence" value="ECO:0007669"/>
    <property type="project" value="UniProtKB-KW"/>
</dbReference>
<dbReference type="InterPro" id="IPR011042">
    <property type="entry name" value="6-blade_b-propeller_TolB-like"/>
</dbReference>
<dbReference type="AlphaFoldDB" id="A0A814YW33"/>
<evidence type="ECO:0000256" key="1">
    <source>
        <dbReference type="ARBA" id="ARBA00022737"/>
    </source>
</evidence>
<protein>
    <recommendedName>
        <fullName evidence="6">NHL repeat containing protein</fullName>
    </recommendedName>
</protein>
<evidence type="ECO:0000313" key="4">
    <source>
        <dbReference type="EMBL" id="CAF3813875.1"/>
    </source>
</evidence>
<dbReference type="PANTHER" id="PTHR24104:SF25">
    <property type="entry name" value="PROTEIN LIN-41"/>
    <property type="match status" value="1"/>
</dbReference>
<dbReference type="PROSITE" id="PS51125">
    <property type="entry name" value="NHL"/>
    <property type="match status" value="2"/>
</dbReference>
<reference evidence="3" key="1">
    <citation type="submission" date="2021-02" db="EMBL/GenBank/DDBJ databases">
        <authorList>
            <person name="Nowell W R."/>
        </authorList>
    </citation>
    <scope>NUCLEOTIDE SEQUENCE</scope>
</reference>
<sequence>MDTTSTVAIASTSSLTSTVIAPTTSTVTSTMATSISPTTSFVTSWNTSGITVAGVTDVPGVTANKFNHPYCLVLDSARALYVTDQPNQRVQKWVVNASTGVTVAGQSNASTGITLKYLSYPSDLALDAKGNLFIVDGGNHRVVHWTMNATSATLVAGNGSAGSGNNQLSSPIGLAIDINVSTLYISDAGNHRIMKYLANATSGTVVAGGYGAGTNSSQLNNPRGIYFESSTNSLIIANNGAHNIVRWVLGASSWTLLAGSSTGLYGSTSTLLYNPSDVTLDPTGNMYVSDEGNQRIQLFLAGQSSGQTIIGVTGISGNTSQLLNTPSSFALDSQLNIYIVDYGNYRVQKFAHY</sequence>
<dbReference type="Proteomes" id="UP000663891">
    <property type="component" value="Unassembled WGS sequence"/>
</dbReference>
<proteinExistence type="predicted"/>
<dbReference type="OrthoDB" id="10324906at2759"/>
<evidence type="ECO:0000256" key="2">
    <source>
        <dbReference type="PROSITE-ProRule" id="PRU00504"/>
    </source>
</evidence>
<dbReference type="InterPro" id="IPR050952">
    <property type="entry name" value="TRIM-NHL_E3_ligases"/>
</dbReference>
<dbReference type="InterPro" id="IPR001258">
    <property type="entry name" value="NHL_repeat"/>
</dbReference>
<comment type="caution">
    <text evidence="3">The sequence shown here is derived from an EMBL/GenBank/DDBJ whole genome shotgun (WGS) entry which is preliminary data.</text>
</comment>
<gene>
    <name evidence="4" type="ORF">OKA104_LOCUS19235</name>
    <name evidence="3" type="ORF">VCS650_LOCUS27491</name>
</gene>
<dbReference type="SUPFAM" id="SSF101898">
    <property type="entry name" value="NHL repeat"/>
    <property type="match status" value="1"/>
</dbReference>
<evidence type="ECO:0000313" key="5">
    <source>
        <dbReference type="Proteomes" id="UP000663891"/>
    </source>
</evidence>
<dbReference type="PANTHER" id="PTHR24104">
    <property type="entry name" value="E3 UBIQUITIN-PROTEIN LIGASE NHLRC1-RELATED"/>
    <property type="match status" value="1"/>
</dbReference>
<dbReference type="Gene3D" id="2.120.10.30">
    <property type="entry name" value="TolB, C-terminal domain"/>
    <property type="match status" value="2"/>
</dbReference>
<dbReference type="Proteomes" id="UP000663881">
    <property type="component" value="Unassembled WGS sequence"/>
</dbReference>
<evidence type="ECO:0000313" key="3">
    <source>
        <dbReference type="EMBL" id="CAF1235512.1"/>
    </source>
</evidence>
<feature type="repeat" description="NHL" evidence="2">
    <location>
        <begin position="118"/>
        <end position="148"/>
    </location>
</feature>
<accession>A0A814YW33</accession>
<feature type="repeat" description="NHL" evidence="2">
    <location>
        <begin position="259"/>
        <end position="302"/>
    </location>
</feature>
<dbReference type="CDD" id="cd05819">
    <property type="entry name" value="NHL"/>
    <property type="match status" value="1"/>
</dbReference>
<name>A0A814YW33_9BILA</name>